<dbReference type="AlphaFoldDB" id="A0A9N8K1D8"/>
<feature type="non-terminal residue" evidence="1">
    <location>
        <position position="235"/>
    </location>
</feature>
<reference evidence="1" key="1">
    <citation type="submission" date="2020-06" db="EMBL/GenBank/DDBJ databases">
        <authorList>
            <person name="Onetto C."/>
        </authorList>
    </citation>
    <scope>NUCLEOTIDE SEQUENCE</scope>
</reference>
<dbReference type="EMBL" id="CAIJEN010000015">
    <property type="protein sequence ID" value="CAD0095322.1"/>
    <property type="molecule type" value="Genomic_DNA"/>
</dbReference>
<accession>A0A9N8K1D8</accession>
<evidence type="ECO:0000313" key="1">
    <source>
        <dbReference type="EMBL" id="CAD0095322.1"/>
    </source>
</evidence>
<sequence>MTRNIDTSADDLVIEPIGEAIAIYDEVLEELRKFMPKDSRAVELATFFIGGNNEVSNIDTQMMIIFSHVINQDILQGAGYRHFASLANRPSPDSLAAFNQIIRKITQQSINTHDAMLPHLIYKISNVREPPATSPNKLLDATPAMLFEVIRPRLQLGNDLHMTFDRVGRTTIDGLERLKKQNEEWSKIWNNGLKQLEPKIVELSFNQVKSAILSLERTMMGCLRTIHTHHMKKGW</sequence>
<keyword evidence="2" id="KW-1185">Reference proteome</keyword>
<name>A0A9N8K1D8_9PEZI</name>
<comment type="caution">
    <text evidence="1">The sequence shown here is derived from an EMBL/GenBank/DDBJ whole genome shotgun (WGS) entry which is preliminary data.</text>
</comment>
<evidence type="ECO:0000313" key="2">
    <source>
        <dbReference type="Proteomes" id="UP000716446"/>
    </source>
</evidence>
<organism evidence="1 2">
    <name type="scientific">Aureobasidium vineae</name>
    <dbReference type="NCBI Taxonomy" id="2773715"/>
    <lineage>
        <taxon>Eukaryota</taxon>
        <taxon>Fungi</taxon>
        <taxon>Dikarya</taxon>
        <taxon>Ascomycota</taxon>
        <taxon>Pezizomycotina</taxon>
        <taxon>Dothideomycetes</taxon>
        <taxon>Dothideomycetidae</taxon>
        <taxon>Dothideales</taxon>
        <taxon>Saccotheciaceae</taxon>
        <taxon>Aureobasidium</taxon>
    </lineage>
</organism>
<proteinExistence type="predicted"/>
<gene>
    <name evidence="1" type="ORF">AWRI4619_LOCUS8750</name>
</gene>
<protein>
    <submittedName>
        <fullName evidence="1">Uncharacterized protein</fullName>
    </submittedName>
</protein>
<dbReference type="Proteomes" id="UP000716446">
    <property type="component" value="Unassembled WGS sequence"/>
</dbReference>